<dbReference type="Pfam" id="PF08281">
    <property type="entry name" value="Sigma70_r4_2"/>
    <property type="match status" value="1"/>
</dbReference>
<feature type="domain" description="RNA polymerase sigma-70 region 2" evidence="6">
    <location>
        <begin position="30"/>
        <end position="94"/>
    </location>
</feature>
<dbReference type="InterPro" id="IPR036388">
    <property type="entry name" value="WH-like_DNA-bd_sf"/>
</dbReference>
<proteinExistence type="inferred from homology"/>
<name>A0A844ARF0_9BURK</name>
<feature type="domain" description="RNA polymerase sigma factor 70 region 4 type 2" evidence="7">
    <location>
        <begin position="133"/>
        <end position="184"/>
    </location>
</feature>
<keyword evidence="4" id="KW-0238">DNA-binding</keyword>
<dbReference type="PANTHER" id="PTHR43133">
    <property type="entry name" value="RNA POLYMERASE ECF-TYPE SIGMA FACTO"/>
    <property type="match status" value="1"/>
</dbReference>
<accession>A0A844ARF0</accession>
<dbReference type="InterPro" id="IPR013249">
    <property type="entry name" value="RNA_pol_sigma70_r4_t2"/>
</dbReference>
<comment type="similarity">
    <text evidence="1">Belongs to the sigma-70 factor family. ECF subfamily.</text>
</comment>
<dbReference type="EMBL" id="WJBU01000005">
    <property type="protein sequence ID" value="MRD46940.1"/>
    <property type="molecule type" value="Genomic_DNA"/>
</dbReference>
<dbReference type="GO" id="GO:0006352">
    <property type="term" value="P:DNA-templated transcription initiation"/>
    <property type="evidence" value="ECO:0007669"/>
    <property type="project" value="InterPro"/>
</dbReference>
<evidence type="ECO:0000259" key="7">
    <source>
        <dbReference type="Pfam" id="PF08281"/>
    </source>
</evidence>
<dbReference type="Proteomes" id="UP000487350">
    <property type="component" value="Unassembled WGS sequence"/>
</dbReference>
<protein>
    <submittedName>
        <fullName evidence="8">Sigma-70 family RNA polymerase sigma factor</fullName>
    </submittedName>
</protein>
<evidence type="ECO:0000256" key="4">
    <source>
        <dbReference type="ARBA" id="ARBA00023125"/>
    </source>
</evidence>
<dbReference type="InterPro" id="IPR013325">
    <property type="entry name" value="RNA_pol_sigma_r2"/>
</dbReference>
<keyword evidence="3" id="KW-0731">Sigma factor</keyword>
<keyword evidence="9" id="KW-1185">Reference proteome</keyword>
<dbReference type="OrthoDB" id="9784984at2"/>
<dbReference type="SUPFAM" id="SSF88946">
    <property type="entry name" value="Sigma2 domain of RNA polymerase sigma factors"/>
    <property type="match status" value="1"/>
</dbReference>
<dbReference type="InterPro" id="IPR007627">
    <property type="entry name" value="RNA_pol_sigma70_r2"/>
</dbReference>
<organism evidence="8 9">
    <name type="scientific">Caenimonas koreensis DSM 17982</name>
    <dbReference type="NCBI Taxonomy" id="1121255"/>
    <lineage>
        <taxon>Bacteria</taxon>
        <taxon>Pseudomonadati</taxon>
        <taxon>Pseudomonadota</taxon>
        <taxon>Betaproteobacteria</taxon>
        <taxon>Burkholderiales</taxon>
        <taxon>Comamonadaceae</taxon>
        <taxon>Caenimonas</taxon>
    </lineage>
</organism>
<dbReference type="PANTHER" id="PTHR43133:SF8">
    <property type="entry name" value="RNA POLYMERASE SIGMA FACTOR HI_1459-RELATED"/>
    <property type="match status" value="1"/>
</dbReference>
<dbReference type="Gene3D" id="1.10.10.10">
    <property type="entry name" value="Winged helix-like DNA-binding domain superfamily/Winged helix DNA-binding domain"/>
    <property type="match status" value="1"/>
</dbReference>
<dbReference type="SUPFAM" id="SSF88659">
    <property type="entry name" value="Sigma3 and sigma4 domains of RNA polymerase sigma factors"/>
    <property type="match status" value="1"/>
</dbReference>
<evidence type="ECO:0000256" key="2">
    <source>
        <dbReference type="ARBA" id="ARBA00023015"/>
    </source>
</evidence>
<dbReference type="Gene3D" id="1.10.1740.10">
    <property type="match status" value="1"/>
</dbReference>
<evidence type="ECO:0000256" key="1">
    <source>
        <dbReference type="ARBA" id="ARBA00010641"/>
    </source>
</evidence>
<sequence>MPWGPRPLSPCAELVARVAAGDRDALGLVYRAEAGEIYRFALAMCGNPAWSADATQDAFIELAEGAGAYDPARGPLRAWLCGIARHRLLARWRESVPSLEFDVADDDEAHERNGDTHVPAPEVELARSQDTAALWRAIRELPLGFREAIVLVDLQERPYAEAAQIAGVELNTLRTRVHRGRQRLAQALAPAMKALT</sequence>
<evidence type="ECO:0000313" key="8">
    <source>
        <dbReference type="EMBL" id="MRD46940.1"/>
    </source>
</evidence>
<dbReference type="GO" id="GO:0003677">
    <property type="term" value="F:DNA binding"/>
    <property type="evidence" value="ECO:0007669"/>
    <property type="project" value="UniProtKB-KW"/>
</dbReference>
<dbReference type="InterPro" id="IPR014284">
    <property type="entry name" value="RNA_pol_sigma-70_dom"/>
</dbReference>
<evidence type="ECO:0000256" key="3">
    <source>
        <dbReference type="ARBA" id="ARBA00023082"/>
    </source>
</evidence>
<gene>
    <name evidence="8" type="ORF">GHT07_06605</name>
</gene>
<keyword evidence="2" id="KW-0805">Transcription regulation</keyword>
<comment type="caution">
    <text evidence="8">The sequence shown here is derived from an EMBL/GenBank/DDBJ whole genome shotgun (WGS) entry which is preliminary data.</text>
</comment>
<keyword evidence="5" id="KW-0804">Transcription</keyword>
<dbReference type="CDD" id="cd06171">
    <property type="entry name" value="Sigma70_r4"/>
    <property type="match status" value="1"/>
</dbReference>
<evidence type="ECO:0000313" key="9">
    <source>
        <dbReference type="Proteomes" id="UP000487350"/>
    </source>
</evidence>
<reference evidence="8 9" key="1">
    <citation type="submission" date="2019-11" db="EMBL/GenBank/DDBJ databases">
        <title>Caenimonas koreensis gen. nov., sp. nov., isolated from activated sludge.</title>
        <authorList>
            <person name="Seung H.R."/>
        </authorList>
    </citation>
    <scope>NUCLEOTIDE SEQUENCE [LARGE SCALE GENOMIC DNA]</scope>
    <source>
        <strain evidence="8 9">EMB320</strain>
    </source>
</reference>
<dbReference type="AlphaFoldDB" id="A0A844ARF0"/>
<dbReference type="InterPro" id="IPR039425">
    <property type="entry name" value="RNA_pol_sigma-70-like"/>
</dbReference>
<dbReference type="NCBIfam" id="TIGR02937">
    <property type="entry name" value="sigma70-ECF"/>
    <property type="match status" value="1"/>
</dbReference>
<evidence type="ECO:0000259" key="6">
    <source>
        <dbReference type="Pfam" id="PF04542"/>
    </source>
</evidence>
<evidence type="ECO:0000256" key="5">
    <source>
        <dbReference type="ARBA" id="ARBA00023163"/>
    </source>
</evidence>
<dbReference type="Pfam" id="PF04542">
    <property type="entry name" value="Sigma70_r2"/>
    <property type="match status" value="1"/>
</dbReference>
<dbReference type="RefSeq" id="WP_153584261.1">
    <property type="nucleotide sequence ID" value="NZ_WJBU01000005.1"/>
</dbReference>
<dbReference type="InterPro" id="IPR013324">
    <property type="entry name" value="RNA_pol_sigma_r3/r4-like"/>
</dbReference>
<dbReference type="GO" id="GO:0016987">
    <property type="term" value="F:sigma factor activity"/>
    <property type="evidence" value="ECO:0007669"/>
    <property type="project" value="UniProtKB-KW"/>
</dbReference>